<sequence>MSSAQHTQSELLRAARRHFAERGYQGASLARISSESGVSKQALLHHFKTKDQLYRAVLDQLNQELVQLLFAAMEETEQAELQIERVFVALSGFFLKQRSAPALLIGVLIDGPGQAAVADDLRPPVQDFLEPLAALIQATERWRDAGFAAALSIAMELLGVVCLLPAARCNLSYRFGKDPVDQGAGLAPAHTRDLVRSVVRR</sequence>
<keyword evidence="8" id="KW-1185">Reference proteome</keyword>
<name>A0ABQ0AP23_9RHOB</name>
<feature type="domain" description="HTH tetR-type" evidence="6">
    <location>
        <begin position="5"/>
        <end position="65"/>
    </location>
</feature>
<dbReference type="PANTHER" id="PTHR30055:SF234">
    <property type="entry name" value="HTH-TYPE TRANSCRIPTIONAL REGULATOR BETI"/>
    <property type="match status" value="1"/>
</dbReference>
<dbReference type="SUPFAM" id="SSF46689">
    <property type="entry name" value="Homeodomain-like"/>
    <property type="match status" value="1"/>
</dbReference>
<keyword evidence="5" id="KW-1133">Transmembrane helix</keyword>
<dbReference type="Proteomes" id="UP001441944">
    <property type="component" value="Unassembled WGS sequence"/>
</dbReference>
<keyword evidence="5" id="KW-0472">Membrane</keyword>
<accession>A0ABQ0AP23</accession>
<gene>
    <name evidence="7" type="ORF">NBRC116598_30320</name>
</gene>
<dbReference type="InterPro" id="IPR009057">
    <property type="entry name" value="Homeodomain-like_sf"/>
</dbReference>
<dbReference type="PANTHER" id="PTHR30055">
    <property type="entry name" value="HTH-TYPE TRANSCRIPTIONAL REGULATOR RUTR"/>
    <property type="match status" value="1"/>
</dbReference>
<dbReference type="RefSeq" id="WP_348153720.1">
    <property type="nucleotide sequence ID" value="NZ_BAABWU010000013.1"/>
</dbReference>
<dbReference type="PROSITE" id="PS50977">
    <property type="entry name" value="HTH_TETR_2"/>
    <property type="match status" value="1"/>
</dbReference>
<comment type="caution">
    <text evidence="7">The sequence shown here is derived from an EMBL/GenBank/DDBJ whole genome shotgun (WGS) entry which is preliminary data.</text>
</comment>
<proteinExistence type="predicted"/>
<evidence type="ECO:0000259" key="6">
    <source>
        <dbReference type="PROSITE" id="PS50977"/>
    </source>
</evidence>
<evidence type="ECO:0000313" key="7">
    <source>
        <dbReference type="EMBL" id="GAA6197588.1"/>
    </source>
</evidence>
<feature type="transmembrane region" description="Helical" evidence="5">
    <location>
        <begin position="145"/>
        <end position="167"/>
    </location>
</feature>
<dbReference type="PRINTS" id="PR00455">
    <property type="entry name" value="HTHTETR"/>
</dbReference>
<dbReference type="Gene3D" id="1.10.357.10">
    <property type="entry name" value="Tetracycline Repressor, domain 2"/>
    <property type="match status" value="1"/>
</dbReference>
<evidence type="ECO:0000256" key="2">
    <source>
        <dbReference type="ARBA" id="ARBA00023125"/>
    </source>
</evidence>
<keyword evidence="5" id="KW-0812">Transmembrane</keyword>
<protein>
    <recommendedName>
        <fullName evidence="6">HTH tetR-type domain-containing protein</fullName>
    </recommendedName>
</protein>
<keyword evidence="2 4" id="KW-0238">DNA-binding</keyword>
<reference evidence="7 8" key="1">
    <citation type="submission" date="2024-04" db="EMBL/GenBank/DDBJ databases">
        <title>Draft genome sequence of Pseudophaeobacter arcticus NBRC 116598.</title>
        <authorList>
            <person name="Miyakawa T."/>
            <person name="Kusuya Y."/>
            <person name="Miura T."/>
        </authorList>
    </citation>
    <scope>NUCLEOTIDE SEQUENCE [LARGE SCALE GENOMIC DNA]</scope>
    <source>
        <strain evidence="7 8">SU-CL00105</strain>
    </source>
</reference>
<evidence type="ECO:0000256" key="4">
    <source>
        <dbReference type="PROSITE-ProRule" id="PRU00335"/>
    </source>
</evidence>
<evidence type="ECO:0000313" key="8">
    <source>
        <dbReference type="Proteomes" id="UP001441944"/>
    </source>
</evidence>
<evidence type="ECO:0000256" key="1">
    <source>
        <dbReference type="ARBA" id="ARBA00023015"/>
    </source>
</evidence>
<dbReference type="EMBL" id="BAABWU010000013">
    <property type="protein sequence ID" value="GAA6197588.1"/>
    <property type="molecule type" value="Genomic_DNA"/>
</dbReference>
<evidence type="ECO:0000256" key="3">
    <source>
        <dbReference type="ARBA" id="ARBA00023163"/>
    </source>
</evidence>
<dbReference type="InterPro" id="IPR001647">
    <property type="entry name" value="HTH_TetR"/>
</dbReference>
<keyword evidence="3" id="KW-0804">Transcription</keyword>
<feature type="DNA-binding region" description="H-T-H motif" evidence="4">
    <location>
        <begin position="28"/>
        <end position="47"/>
    </location>
</feature>
<organism evidence="7 8">
    <name type="scientific">Pseudophaeobacter arcticus</name>
    <dbReference type="NCBI Taxonomy" id="385492"/>
    <lineage>
        <taxon>Bacteria</taxon>
        <taxon>Pseudomonadati</taxon>
        <taxon>Pseudomonadota</taxon>
        <taxon>Alphaproteobacteria</taxon>
        <taxon>Rhodobacterales</taxon>
        <taxon>Paracoccaceae</taxon>
        <taxon>Pseudophaeobacter</taxon>
    </lineage>
</organism>
<dbReference type="Pfam" id="PF00440">
    <property type="entry name" value="TetR_N"/>
    <property type="match status" value="1"/>
</dbReference>
<dbReference type="InterPro" id="IPR050109">
    <property type="entry name" value="HTH-type_TetR-like_transc_reg"/>
</dbReference>
<keyword evidence="1" id="KW-0805">Transcription regulation</keyword>
<evidence type="ECO:0000256" key="5">
    <source>
        <dbReference type="SAM" id="Phobius"/>
    </source>
</evidence>